<feature type="domain" description="CUE" evidence="11">
    <location>
        <begin position="44"/>
        <end position="87"/>
    </location>
</feature>
<evidence type="ECO:0000256" key="4">
    <source>
        <dbReference type="ARBA" id="ARBA00022824"/>
    </source>
</evidence>
<dbReference type="CDD" id="cd14424">
    <property type="entry name" value="CUE_Cue1p_like"/>
    <property type="match status" value="1"/>
</dbReference>
<comment type="subcellular location">
    <subcellularLocation>
        <location evidence="7">Endomembrane system</location>
        <topology evidence="7">Single-pass membrane protein</topology>
    </subcellularLocation>
    <subcellularLocation>
        <location evidence="1">Endoplasmic reticulum membrane</location>
    </subcellularLocation>
</comment>
<organism evidence="12 13">
    <name type="scientific">Westerdykella ornata</name>
    <dbReference type="NCBI Taxonomy" id="318751"/>
    <lineage>
        <taxon>Eukaryota</taxon>
        <taxon>Fungi</taxon>
        <taxon>Dikarya</taxon>
        <taxon>Ascomycota</taxon>
        <taxon>Pezizomycotina</taxon>
        <taxon>Dothideomycetes</taxon>
        <taxon>Pleosporomycetidae</taxon>
        <taxon>Pleosporales</taxon>
        <taxon>Sporormiaceae</taxon>
        <taxon>Westerdykella</taxon>
    </lineage>
</organism>
<feature type="compositionally biased region" description="Basic and acidic residues" evidence="10">
    <location>
        <begin position="148"/>
        <end position="157"/>
    </location>
</feature>
<dbReference type="AlphaFoldDB" id="A0A6A6JUK7"/>
<dbReference type="SUPFAM" id="SSF46934">
    <property type="entry name" value="UBA-like"/>
    <property type="match status" value="1"/>
</dbReference>
<feature type="region of interest" description="Disordered" evidence="10">
    <location>
        <begin position="83"/>
        <end position="157"/>
    </location>
</feature>
<name>A0A6A6JUK7_WESOR</name>
<evidence type="ECO:0000256" key="5">
    <source>
        <dbReference type="ARBA" id="ARBA00022989"/>
    </source>
</evidence>
<gene>
    <name evidence="12" type="ORF">EI97DRAFT_484313</name>
</gene>
<keyword evidence="3" id="KW-0833">Ubl conjugation pathway</keyword>
<sequence length="181" mass="20121">MAEQTLNIPQLVVFLLVSYFAIRWYLKPSSGDAQPAGGRRAPTVTAAQVDQLAQMFPQFDRRQIAWDLTRNGGNMAATTERVLSGSGLETPPASFTAPPSQSASARPTPTNAPKPSQPDLITRYNLASKLNSTSENSSEAPQKTKTWSQDKNERQAMLQRRREEMILTARRKMEEKQKAKS</sequence>
<dbReference type="SMART" id="SM00546">
    <property type="entry name" value="CUE"/>
    <property type="match status" value="1"/>
</dbReference>
<keyword evidence="5" id="KW-1133">Transmembrane helix</keyword>
<evidence type="ECO:0000256" key="8">
    <source>
        <dbReference type="ARBA" id="ARBA00061383"/>
    </source>
</evidence>
<dbReference type="OrthoDB" id="3824970at2759"/>
<evidence type="ECO:0000256" key="7">
    <source>
        <dbReference type="ARBA" id="ARBA00037847"/>
    </source>
</evidence>
<dbReference type="GeneID" id="54555287"/>
<keyword evidence="4" id="KW-0256">Endoplasmic reticulum</keyword>
<evidence type="ECO:0000256" key="1">
    <source>
        <dbReference type="ARBA" id="ARBA00004586"/>
    </source>
</evidence>
<evidence type="ECO:0000256" key="10">
    <source>
        <dbReference type="SAM" id="MobiDB-lite"/>
    </source>
</evidence>
<reference evidence="12" key="1">
    <citation type="journal article" date="2020" name="Stud. Mycol.">
        <title>101 Dothideomycetes genomes: a test case for predicting lifestyles and emergence of pathogens.</title>
        <authorList>
            <person name="Haridas S."/>
            <person name="Albert R."/>
            <person name="Binder M."/>
            <person name="Bloem J."/>
            <person name="Labutti K."/>
            <person name="Salamov A."/>
            <person name="Andreopoulos B."/>
            <person name="Baker S."/>
            <person name="Barry K."/>
            <person name="Bills G."/>
            <person name="Bluhm B."/>
            <person name="Cannon C."/>
            <person name="Castanera R."/>
            <person name="Culley D."/>
            <person name="Daum C."/>
            <person name="Ezra D."/>
            <person name="Gonzalez J."/>
            <person name="Henrissat B."/>
            <person name="Kuo A."/>
            <person name="Liang C."/>
            <person name="Lipzen A."/>
            <person name="Lutzoni F."/>
            <person name="Magnuson J."/>
            <person name="Mondo S."/>
            <person name="Nolan M."/>
            <person name="Ohm R."/>
            <person name="Pangilinan J."/>
            <person name="Park H.-J."/>
            <person name="Ramirez L."/>
            <person name="Alfaro M."/>
            <person name="Sun H."/>
            <person name="Tritt A."/>
            <person name="Yoshinaga Y."/>
            <person name="Zwiers L.-H."/>
            <person name="Turgeon B."/>
            <person name="Goodwin S."/>
            <person name="Spatafora J."/>
            <person name="Crous P."/>
            <person name="Grigoriev I."/>
        </authorList>
    </citation>
    <scope>NUCLEOTIDE SEQUENCE</scope>
    <source>
        <strain evidence="12">CBS 379.55</strain>
    </source>
</reference>
<dbReference type="Pfam" id="PF02845">
    <property type="entry name" value="CUE"/>
    <property type="match status" value="1"/>
</dbReference>
<dbReference type="InterPro" id="IPR009060">
    <property type="entry name" value="UBA-like_sf"/>
</dbReference>
<keyword evidence="13" id="KW-1185">Reference proteome</keyword>
<dbReference type="RefSeq" id="XP_033656258.1">
    <property type="nucleotide sequence ID" value="XM_033802112.1"/>
</dbReference>
<dbReference type="PROSITE" id="PS51140">
    <property type="entry name" value="CUE"/>
    <property type="match status" value="1"/>
</dbReference>
<dbReference type="FunFam" id="1.10.8.10:FF:000050">
    <property type="entry name" value="Related to AMFR protein"/>
    <property type="match status" value="1"/>
</dbReference>
<evidence type="ECO:0000259" key="11">
    <source>
        <dbReference type="PROSITE" id="PS51140"/>
    </source>
</evidence>
<dbReference type="InterPro" id="IPR003892">
    <property type="entry name" value="CUE"/>
</dbReference>
<comment type="similarity">
    <text evidence="8">Belongs to the CUE1 family.</text>
</comment>
<dbReference type="Gene3D" id="1.10.8.10">
    <property type="entry name" value="DNA helicase RuvA subunit, C-terminal domain"/>
    <property type="match status" value="1"/>
</dbReference>
<proteinExistence type="inferred from homology"/>
<evidence type="ECO:0000313" key="13">
    <source>
        <dbReference type="Proteomes" id="UP000800097"/>
    </source>
</evidence>
<accession>A0A6A6JUK7</accession>
<keyword evidence="2" id="KW-0812">Transmembrane</keyword>
<evidence type="ECO:0000256" key="9">
    <source>
        <dbReference type="ARBA" id="ARBA00072899"/>
    </source>
</evidence>
<feature type="compositionally biased region" description="Polar residues" evidence="10">
    <location>
        <begin position="97"/>
        <end position="109"/>
    </location>
</feature>
<feature type="compositionally biased region" description="Polar residues" evidence="10">
    <location>
        <begin position="128"/>
        <end position="147"/>
    </location>
</feature>
<dbReference type="GO" id="GO:0043130">
    <property type="term" value="F:ubiquitin binding"/>
    <property type="evidence" value="ECO:0007669"/>
    <property type="project" value="InterPro"/>
</dbReference>
<evidence type="ECO:0000256" key="3">
    <source>
        <dbReference type="ARBA" id="ARBA00022786"/>
    </source>
</evidence>
<keyword evidence="6" id="KW-0472">Membrane</keyword>
<dbReference type="GO" id="GO:0005789">
    <property type="term" value="C:endoplasmic reticulum membrane"/>
    <property type="evidence" value="ECO:0007669"/>
    <property type="project" value="UniProtKB-SubCell"/>
</dbReference>
<evidence type="ECO:0000256" key="2">
    <source>
        <dbReference type="ARBA" id="ARBA00022692"/>
    </source>
</evidence>
<evidence type="ECO:0000313" key="12">
    <source>
        <dbReference type="EMBL" id="KAF2278719.1"/>
    </source>
</evidence>
<evidence type="ECO:0000256" key="6">
    <source>
        <dbReference type="ARBA" id="ARBA00023136"/>
    </source>
</evidence>
<dbReference type="Proteomes" id="UP000800097">
    <property type="component" value="Unassembled WGS sequence"/>
</dbReference>
<dbReference type="EMBL" id="ML986487">
    <property type="protein sequence ID" value="KAF2278719.1"/>
    <property type="molecule type" value="Genomic_DNA"/>
</dbReference>
<protein>
    <recommendedName>
        <fullName evidence="9">Coupling of ubiquitin conjugation to ER degradation protein 1</fullName>
    </recommendedName>
</protein>